<evidence type="ECO:0000313" key="3">
    <source>
        <dbReference type="EMBL" id="SPC12229.1"/>
    </source>
</evidence>
<name>A0A375G385_9BURK</name>
<feature type="transmembrane region" description="Helical" evidence="1">
    <location>
        <begin position="115"/>
        <end position="131"/>
    </location>
</feature>
<accession>A0A375G385</accession>
<keyword evidence="1" id="KW-0472">Membrane</keyword>
<feature type="transmembrane region" description="Helical" evidence="1">
    <location>
        <begin position="91"/>
        <end position="109"/>
    </location>
</feature>
<gene>
    <name evidence="3" type="ORF">CO2235_140030</name>
</gene>
<evidence type="ECO:0000259" key="2">
    <source>
        <dbReference type="Pfam" id="PF07331"/>
    </source>
</evidence>
<dbReference type="InterPro" id="IPR009936">
    <property type="entry name" value="DUF1468"/>
</dbReference>
<dbReference type="Proteomes" id="UP000256862">
    <property type="component" value="Chromosome CO2235"/>
</dbReference>
<keyword evidence="1" id="KW-1133">Transmembrane helix</keyword>
<proteinExistence type="predicted"/>
<reference evidence="3" key="1">
    <citation type="submission" date="2018-01" db="EMBL/GenBank/DDBJ databases">
        <authorList>
            <person name="Clerissi C."/>
        </authorList>
    </citation>
    <scope>NUCLEOTIDE SEQUENCE</scope>
    <source>
        <strain evidence="3">Cupriavidus oxalaticus LMG 2235</strain>
    </source>
</reference>
<protein>
    <recommendedName>
        <fullName evidence="2">DUF1468 domain-containing protein</fullName>
    </recommendedName>
</protein>
<feature type="transmembrane region" description="Helical" evidence="1">
    <location>
        <begin position="48"/>
        <end position="70"/>
    </location>
</feature>
<organism evidence="3">
    <name type="scientific">Cupriavidus oxalaticus</name>
    <dbReference type="NCBI Taxonomy" id="96344"/>
    <lineage>
        <taxon>Bacteria</taxon>
        <taxon>Pseudomonadati</taxon>
        <taxon>Pseudomonadota</taxon>
        <taxon>Betaproteobacteria</taxon>
        <taxon>Burkholderiales</taxon>
        <taxon>Burkholderiaceae</taxon>
        <taxon>Cupriavidus</taxon>
    </lineage>
</organism>
<dbReference type="Pfam" id="PF07331">
    <property type="entry name" value="TctB"/>
    <property type="match status" value="1"/>
</dbReference>
<dbReference type="AlphaFoldDB" id="A0A375G385"/>
<feature type="domain" description="DUF1468" evidence="2">
    <location>
        <begin position="24"/>
        <end position="162"/>
    </location>
</feature>
<sequence length="172" mass="17372">MKAMTTQAQPSAGAAARFDKPKAIVGAGLLLLALVVFADASQLPPAPAAGIGPAVGMRFVAGLLGVLGAAHLVTAARRGGTTEATAHETMNWKAVGCVLAGLLALMAVLQLQLGFIAGATLLFIATALGFGERRVLRSAAIGVVLNLLVYAFFAKALSLALPAGPLERLVFG</sequence>
<dbReference type="EMBL" id="OGUS01000114">
    <property type="protein sequence ID" value="SPC12229.1"/>
    <property type="molecule type" value="Genomic_DNA"/>
</dbReference>
<comment type="caution">
    <text evidence="3">The sequence shown here is derived from an EMBL/GenBank/DDBJ whole genome shotgun (WGS) entry which is preliminary data.</text>
</comment>
<dbReference type="OrthoDB" id="8904898at2"/>
<feature type="transmembrane region" description="Helical" evidence="1">
    <location>
        <begin position="143"/>
        <end position="163"/>
    </location>
</feature>
<keyword evidence="1" id="KW-0812">Transmembrane</keyword>
<evidence type="ECO:0000256" key="1">
    <source>
        <dbReference type="SAM" id="Phobius"/>
    </source>
</evidence>